<sequence>MQTNFNQLPSLTTTDSSFMSDRQHGDQYFVKTDEKTAVEHFEQAPDGAIEKKKRPLKHYLCCICCPCLPMWARYSCCTLLLLLIIFLIIVGVLAAIFKIPQVEFNGPTKHPDGYAPFEKSNTLAFSVNFGLKIGVINDNIESIAFESIRAVAYYPTTPKISVGGGEIYNVNIRSYGLSNFTFPFSIHYDPINDEGYTMLLDIASKCGLLGGSDKEDLYIEYDLIPTIRIAGIAISPILRQSSHFPCPISSGQLTMGMQMSPKRFDNDAEEDTEKNEDD</sequence>
<name>A0A0B7MWP8_9FUNG</name>
<evidence type="ECO:0000313" key="3">
    <source>
        <dbReference type="Proteomes" id="UP000054107"/>
    </source>
</evidence>
<dbReference type="AlphaFoldDB" id="A0A0B7MWP8"/>
<feature type="transmembrane region" description="Helical" evidence="1">
    <location>
        <begin position="79"/>
        <end position="97"/>
    </location>
</feature>
<dbReference type="EMBL" id="LN719301">
    <property type="protein sequence ID" value="CEP07553.1"/>
    <property type="molecule type" value="Genomic_DNA"/>
</dbReference>
<evidence type="ECO:0000256" key="1">
    <source>
        <dbReference type="SAM" id="Phobius"/>
    </source>
</evidence>
<proteinExistence type="predicted"/>
<evidence type="ECO:0000313" key="2">
    <source>
        <dbReference type="EMBL" id="CEP07553.1"/>
    </source>
</evidence>
<keyword evidence="1" id="KW-0472">Membrane</keyword>
<reference evidence="2 3" key="1">
    <citation type="submission" date="2014-09" db="EMBL/GenBank/DDBJ databases">
        <authorList>
            <person name="Ellenberger Sabrina"/>
        </authorList>
    </citation>
    <scope>NUCLEOTIDE SEQUENCE [LARGE SCALE GENOMIC DNA]</scope>
    <source>
        <strain evidence="2 3">CBS 412.66</strain>
    </source>
</reference>
<protein>
    <recommendedName>
        <fullName evidence="4">Late embryogenesis abundant protein LEA-2 subgroup domain-containing protein</fullName>
    </recommendedName>
</protein>
<evidence type="ECO:0008006" key="4">
    <source>
        <dbReference type="Google" id="ProtNLM"/>
    </source>
</evidence>
<dbReference type="OrthoDB" id="20273at2759"/>
<keyword evidence="3" id="KW-1185">Reference proteome</keyword>
<organism evidence="2 3">
    <name type="scientific">Parasitella parasitica</name>
    <dbReference type="NCBI Taxonomy" id="35722"/>
    <lineage>
        <taxon>Eukaryota</taxon>
        <taxon>Fungi</taxon>
        <taxon>Fungi incertae sedis</taxon>
        <taxon>Mucoromycota</taxon>
        <taxon>Mucoromycotina</taxon>
        <taxon>Mucoromycetes</taxon>
        <taxon>Mucorales</taxon>
        <taxon>Mucorineae</taxon>
        <taxon>Mucoraceae</taxon>
        <taxon>Parasitella</taxon>
    </lineage>
</organism>
<keyword evidence="1" id="KW-0812">Transmembrane</keyword>
<accession>A0A0B7MWP8</accession>
<dbReference type="Proteomes" id="UP000054107">
    <property type="component" value="Unassembled WGS sequence"/>
</dbReference>
<keyword evidence="1" id="KW-1133">Transmembrane helix</keyword>
<gene>
    <name evidence="2" type="primary">PARPA_00849.1 scaffold 1159</name>
</gene>